<dbReference type="Proteomes" id="UP000305654">
    <property type="component" value="Unassembled WGS sequence"/>
</dbReference>
<dbReference type="EMBL" id="VCDI01000001">
    <property type="protein sequence ID" value="TLU73864.1"/>
    <property type="molecule type" value="Genomic_DNA"/>
</dbReference>
<feature type="binding site" evidence="2">
    <location>
        <begin position="32"/>
        <end position="35"/>
    </location>
    <ligand>
        <name>substrate</name>
    </ligand>
</feature>
<dbReference type="InterPro" id="IPR001441">
    <property type="entry name" value="UPP_synth-like"/>
</dbReference>
<dbReference type="EC" id="2.5.1.-" evidence="2"/>
<protein>
    <recommendedName>
        <fullName evidence="2">Isoprenyl transferase</fullName>
        <ecNumber evidence="2">2.5.1.-</ecNumber>
    </recommendedName>
</protein>
<dbReference type="GO" id="GO:0005829">
    <property type="term" value="C:cytosol"/>
    <property type="evidence" value="ECO:0007669"/>
    <property type="project" value="TreeGrafter"/>
</dbReference>
<feature type="binding site" evidence="2">
    <location>
        <position position="31"/>
    </location>
    <ligand>
        <name>Mg(2+)</name>
        <dbReference type="ChEBI" id="CHEBI:18420"/>
    </ligand>
</feature>
<feature type="binding site" evidence="2">
    <location>
        <position position="80"/>
    </location>
    <ligand>
        <name>substrate</name>
    </ligand>
</feature>
<dbReference type="Pfam" id="PF01255">
    <property type="entry name" value="Prenyltransf"/>
    <property type="match status" value="1"/>
</dbReference>
<evidence type="ECO:0000256" key="2">
    <source>
        <dbReference type="HAMAP-Rule" id="MF_01139"/>
    </source>
</evidence>
<dbReference type="SUPFAM" id="SSF64005">
    <property type="entry name" value="Undecaprenyl diphosphate synthase"/>
    <property type="match status" value="1"/>
</dbReference>
<feature type="binding site" evidence="2">
    <location>
        <begin position="205"/>
        <end position="207"/>
    </location>
    <ligand>
        <name>substrate</name>
    </ligand>
</feature>
<accession>A0A5R9J8B8</accession>
<name>A0A5R9J8B8_9PROT</name>
<gene>
    <name evidence="3" type="ORF">FE263_01115</name>
</gene>
<feature type="binding site" evidence="2">
    <location>
        <position position="82"/>
    </location>
    <ligand>
        <name>substrate</name>
    </ligand>
</feature>
<dbReference type="OrthoDB" id="4191603at2"/>
<proteinExistence type="inferred from homology"/>
<keyword evidence="1 2" id="KW-0808">Transferase</keyword>
<keyword evidence="2" id="KW-0460">Magnesium</keyword>
<dbReference type="PANTHER" id="PTHR10291:SF0">
    <property type="entry name" value="DEHYDRODOLICHYL DIPHOSPHATE SYNTHASE 2"/>
    <property type="match status" value="1"/>
</dbReference>
<reference evidence="3 4" key="1">
    <citation type="submission" date="2019-05" db="EMBL/GenBank/DDBJ databases">
        <authorList>
            <person name="Pankratov T."/>
            <person name="Grouzdev D."/>
        </authorList>
    </citation>
    <scope>NUCLEOTIDE SEQUENCE [LARGE SCALE GENOMIC DNA]</scope>
    <source>
        <strain evidence="3 4">KEBCLARHB70R</strain>
    </source>
</reference>
<feature type="active site" description="Proton acceptor" evidence="2">
    <location>
        <position position="79"/>
    </location>
</feature>
<dbReference type="HAMAP" id="MF_01139">
    <property type="entry name" value="ISPT"/>
    <property type="match status" value="1"/>
</dbReference>
<evidence type="ECO:0000313" key="4">
    <source>
        <dbReference type="Proteomes" id="UP000305654"/>
    </source>
</evidence>
<dbReference type="AlphaFoldDB" id="A0A5R9J8B8"/>
<comment type="subunit">
    <text evidence="2">Homodimer.</text>
</comment>
<keyword evidence="4" id="KW-1185">Reference proteome</keyword>
<comment type="function">
    <text evidence="2">Catalyzes the condensation of isopentenyl diphosphate (IPP) with allylic pyrophosphates generating different type of terpenoids.</text>
</comment>
<dbReference type="NCBIfam" id="NF011408">
    <property type="entry name" value="PRK14834.1"/>
    <property type="match status" value="1"/>
</dbReference>
<feature type="binding site" evidence="2">
    <location>
        <position position="199"/>
    </location>
    <ligand>
        <name>substrate</name>
    </ligand>
</feature>
<dbReference type="GO" id="GO:0008834">
    <property type="term" value="F:ditrans,polycis-undecaprenyl-diphosphate synthase [(2E,6E)-farnesyl-diphosphate specific] activity"/>
    <property type="evidence" value="ECO:0007669"/>
    <property type="project" value="TreeGrafter"/>
</dbReference>
<comment type="caution">
    <text evidence="3">The sequence shown here is derived from an EMBL/GenBank/DDBJ whole genome shotgun (WGS) entry which is preliminary data.</text>
</comment>
<feature type="binding site" evidence="2">
    <location>
        <begin position="76"/>
        <end position="78"/>
    </location>
    <ligand>
        <name>substrate</name>
    </ligand>
</feature>
<dbReference type="GO" id="GO:0000287">
    <property type="term" value="F:magnesium ion binding"/>
    <property type="evidence" value="ECO:0007669"/>
    <property type="project" value="UniProtKB-UniRule"/>
</dbReference>
<dbReference type="NCBIfam" id="TIGR00055">
    <property type="entry name" value="uppS"/>
    <property type="match status" value="1"/>
</dbReference>
<feature type="binding site" evidence="2">
    <location>
        <position position="48"/>
    </location>
    <ligand>
        <name>substrate</name>
    </ligand>
</feature>
<keyword evidence="2" id="KW-0479">Metal-binding</keyword>
<feature type="binding site" evidence="2">
    <location>
        <position position="36"/>
    </location>
    <ligand>
        <name>substrate</name>
    </ligand>
</feature>
<organism evidence="3 4">
    <name type="scientific">Lichenicoccus roseus</name>
    <dbReference type="NCBI Taxonomy" id="2683649"/>
    <lineage>
        <taxon>Bacteria</taxon>
        <taxon>Pseudomonadati</taxon>
        <taxon>Pseudomonadota</taxon>
        <taxon>Alphaproteobacteria</taxon>
        <taxon>Acetobacterales</taxon>
        <taxon>Acetobacteraceae</taxon>
        <taxon>Lichenicoccus</taxon>
    </lineage>
</organism>
<dbReference type="FunFam" id="3.40.1180.10:FF:000001">
    <property type="entry name" value="(2E,6E)-farnesyl-diphosphate-specific ditrans,polycis-undecaprenyl-diphosphate synthase"/>
    <property type="match status" value="1"/>
</dbReference>
<dbReference type="GO" id="GO:0016094">
    <property type="term" value="P:polyprenol biosynthetic process"/>
    <property type="evidence" value="ECO:0007669"/>
    <property type="project" value="TreeGrafter"/>
</dbReference>
<evidence type="ECO:0000256" key="1">
    <source>
        <dbReference type="ARBA" id="ARBA00022679"/>
    </source>
</evidence>
<feature type="active site" evidence="2">
    <location>
        <position position="31"/>
    </location>
</feature>
<dbReference type="InterPro" id="IPR036424">
    <property type="entry name" value="UPP_synth-like_sf"/>
</dbReference>
<dbReference type="CDD" id="cd00475">
    <property type="entry name" value="Cis_IPPS"/>
    <property type="match status" value="1"/>
</dbReference>
<dbReference type="PANTHER" id="PTHR10291">
    <property type="entry name" value="DEHYDRODOLICHYL DIPHOSPHATE SYNTHASE FAMILY MEMBER"/>
    <property type="match status" value="1"/>
</dbReference>
<dbReference type="Gene3D" id="3.40.1180.10">
    <property type="entry name" value="Decaprenyl diphosphate synthase-like"/>
    <property type="match status" value="1"/>
</dbReference>
<sequence length="253" mass="28880">MQVERLEEPAGKAVPETAQRAVPRHVAVIMDGNGRWAAARRLPRLAGHRAGAQAVRRCIQAAIQNKVGWLTLYAFSSENWRRPAEEVTDLTGLLRHYLRHELAELHREGVRLRVIGERERFDRDMCREFERAERITAGNTRLNLMVALSYGGRSDILRATVAIAEAVRDGRLDPAQLDEQQFGRFLYTDGIPDPDLMVRTSGEFRLSNFLLWQAAYAELVFLDVLWPDFGPTHFAEALDTYARRERRFGARPG</sequence>
<evidence type="ECO:0000313" key="3">
    <source>
        <dbReference type="EMBL" id="TLU73864.1"/>
    </source>
</evidence>
<dbReference type="RefSeq" id="WP_138324117.1">
    <property type="nucleotide sequence ID" value="NZ_VCDI01000001.1"/>
</dbReference>
<comment type="similarity">
    <text evidence="2">Belongs to the UPP synthase family.</text>
</comment>
<feature type="binding site" evidence="2">
    <location>
        <position position="44"/>
    </location>
    <ligand>
        <name>substrate</name>
    </ligand>
</feature>
<comment type="cofactor">
    <cofactor evidence="2">
        <name>Mg(2+)</name>
        <dbReference type="ChEBI" id="CHEBI:18420"/>
    </cofactor>
    <text evidence="2">Binds 2 magnesium ions per subunit.</text>
</comment>
<dbReference type="PROSITE" id="PS01066">
    <property type="entry name" value="UPP_SYNTHASE"/>
    <property type="match status" value="1"/>
</dbReference>
<feature type="binding site" evidence="2">
    <location>
        <position position="218"/>
    </location>
    <ligand>
        <name>Mg(2+)</name>
        <dbReference type="ChEBI" id="CHEBI:18420"/>
    </ligand>
</feature>
<dbReference type="InterPro" id="IPR018520">
    <property type="entry name" value="UPP_synth-like_CS"/>
</dbReference>